<dbReference type="InterPro" id="IPR031148">
    <property type="entry name" value="Plexin"/>
</dbReference>
<feature type="domain" description="IPT/TIG" evidence="16">
    <location>
        <begin position="610"/>
        <end position="705"/>
    </location>
</feature>
<dbReference type="GO" id="GO:0035295">
    <property type="term" value="P:tube development"/>
    <property type="evidence" value="ECO:0007669"/>
    <property type="project" value="UniProtKB-ARBA"/>
</dbReference>
<feature type="domain" description="IPT/TIG" evidence="16">
    <location>
        <begin position="325"/>
        <end position="420"/>
    </location>
</feature>
<feature type="domain" description="PSI" evidence="15">
    <location>
        <begin position="40"/>
        <end position="98"/>
    </location>
</feature>
<dbReference type="Pfam" id="PF08337">
    <property type="entry name" value="Plexin_cytopl"/>
    <property type="match status" value="1"/>
</dbReference>
<dbReference type="InterPro" id="IPR002909">
    <property type="entry name" value="IPT_dom"/>
</dbReference>
<comment type="similarity">
    <text evidence="2">Belongs to the plexin family.</text>
</comment>
<dbReference type="SMART" id="SM00429">
    <property type="entry name" value="IPT"/>
    <property type="match status" value="4"/>
</dbReference>
<organism evidence="17 18">
    <name type="scientific">Sinocyclocheilus grahami</name>
    <name type="common">Dianchi golden-line fish</name>
    <name type="synonym">Barbus grahami</name>
    <dbReference type="NCBI Taxonomy" id="75366"/>
    <lineage>
        <taxon>Eukaryota</taxon>
        <taxon>Metazoa</taxon>
        <taxon>Chordata</taxon>
        <taxon>Craniata</taxon>
        <taxon>Vertebrata</taxon>
        <taxon>Euteleostomi</taxon>
        <taxon>Actinopterygii</taxon>
        <taxon>Neopterygii</taxon>
        <taxon>Teleostei</taxon>
        <taxon>Ostariophysi</taxon>
        <taxon>Cypriniformes</taxon>
        <taxon>Cyprinidae</taxon>
        <taxon>Cyprininae</taxon>
        <taxon>Sinocyclocheilus</taxon>
    </lineage>
</organism>
<dbReference type="CDD" id="cd01181">
    <property type="entry name" value="IPT_plexin_repeat3"/>
    <property type="match status" value="1"/>
</dbReference>
<dbReference type="InterPro" id="IPR013548">
    <property type="entry name" value="Plexin_cytoplasmic_RasGAP_dom"/>
</dbReference>
<evidence type="ECO:0000256" key="2">
    <source>
        <dbReference type="ARBA" id="ARBA00010297"/>
    </source>
</evidence>
<dbReference type="Pfam" id="PF17960">
    <property type="entry name" value="TIG_plexin"/>
    <property type="match status" value="1"/>
</dbReference>
<dbReference type="Gene3D" id="3.10.20.90">
    <property type="entry name" value="Phosphatidylinositol 3-kinase Catalytic Subunit, Chain A, domain 1"/>
    <property type="match status" value="1"/>
</dbReference>
<keyword evidence="7 13" id="KW-1133">Transmembrane helix</keyword>
<evidence type="ECO:0000256" key="9">
    <source>
        <dbReference type="ARBA" id="ARBA00023157"/>
    </source>
</evidence>
<dbReference type="PANTHER" id="PTHR22625:SF37">
    <property type="entry name" value="PLEXIN-A2"/>
    <property type="match status" value="1"/>
</dbReference>
<dbReference type="GO" id="GO:0005886">
    <property type="term" value="C:plasma membrane"/>
    <property type="evidence" value="ECO:0007669"/>
    <property type="project" value="UniProtKB-SubCell"/>
</dbReference>
<dbReference type="InterPro" id="IPR008936">
    <property type="entry name" value="Rho_GTPase_activation_prot"/>
</dbReference>
<dbReference type="GO" id="GO:0002116">
    <property type="term" value="C:semaphorin receptor complex"/>
    <property type="evidence" value="ECO:0007669"/>
    <property type="project" value="TreeGrafter"/>
</dbReference>
<keyword evidence="6" id="KW-0677">Repeat</keyword>
<keyword evidence="18" id="KW-1185">Reference proteome</keyword>
<accession>A0A672MJZ5</accession>
<evidence type="ECO:0000256" key="13">
    <source>
        <dbReference type="SAM" id="Phobius"/>
    </source>
</evidence>
<dbReference type="SUPFAM" id="SSF103575">
    <property type="entry name" value="Plexin repeat"/>
    <property type="match status" value="2"/>
</dbReference>
<dbReference type="FunFam" id="1.10.506.10:FF:000005">
    <property type="entry name" value="Plexin A1"/>
    <property type="match status" value="1"/>
</dbReference>
<evidence type="ECO:0000256" key="14">
    <source>
        <dbReference type="SAM" id="SignalP"/>
    </source>
</evidence>
<dbReference type="Proteomes" id="UP000472262">
    <property type="component" value="Unassembled WGS sequence"/>
</dbReference>
<dbReference type="GO" id="GO:0001763">
    <property type="term" value="P:morphogenesis of a branching structure"/>
    <property type="evidence" value="ECO:0007669"/>
    <property type="project" value="UniProtKB-ARBA"/>
</dbReference>
<gene>
    <name evidence="17" type="primary">LOC107549023</name>
</gene>
<evidence type="ECO:0000256" key="4">
    <source>
        <dbReference type="ARBA" id="ARBA00022692"/>
    </source>
</evidence>
<reference evidence="17" key="2">
    <citation type="submission" date="2025-09" db="UniProtKB">
        <authorList>
            <consortium name="Ensembl"/>
        </authorList>
    </citation>
    <scope>IDENTIFICATION</scope>
</reference>
<dbReference type="InterPro" id="IPR046800">
    <property type="entry name" value="Plexin_RBD"/>
</dbReference>
<feature type="signal peptide" evidence="14">
    <location>
        <begin position="1"/>
        <end position="29"/>
    </location>
</feature>
<keyword evidence="8 13" id="KW-0472">Membrane</keyword>
<dbReference type="CDD" id="cd12790">
    <property type="entry name" value="RasGAP_plexin_A"/>
    <property type="match status" value="1"/>
</dbReference>
<feature type="chain" id="PRO_5025391598" evidence="14">
    <location>
        <begin position="30"/>
        <end position="1356"/>
    </location>
</feature>
<dbReference type="CDD" id="cd01180">
    <property type="entry name" value="IPT_plexin_repeat1"/>
    <property type="match status" value="1"/>
</dbReference>
<keyword evidence="12" id="KW-0175">Coiled coil</keyword>
<dbReference type="FunFam" id="3.30.1680.10:FF:000032">
    <property type="entry name" value="Plexin A2"/>
    <property type="match status" value="1"/>
</dbReference>
<dbReference type="Gene3D" id="1.10.506.10">
    <property type="entry name" value="GTPase Activation - p120gap, domain 1"/>
    <property type="match status" value="1"/>
</dbReference>
<feature type="coiled-coil region" evidence="12">
    <location>
        <begin position="732"/>
        <end position="759"/>
    </location>
</feature>
<dbReference type="Gene3D" id="2.60.40.10">
    <property type="entry name" value="Immunoglobulins"/>
    <property type="match status" value="4"/>
</dbReference>
<dbReference type="InterPro" id="IPR041362">
    <property type="entry name" value="TIG2_plexin"/>
</dbReference>
<evidence type="ECO:0000256" key="10">
    <source>
        <dbReference type="ARBA" id="ARBA00023170"/>
    </source>
</evidence>
<evidence type="ECO:0000256" key="8">
    <source>
        <dbReference type="ARBA" id="ARBA00023136"/>
    </source>
</evidence>
<proteinExistence type="inferred from homology"/>
<dbReference type="InterPro" id="IPR013783">
    <property type="entry name" value="Ig-like_fold"/>
</dbReference>
<evidence type="ECO:0000256" key="3">
    <source>
        <dbReference type="ARBA" id="ARBA00022475"/>
    </source>
</evidence>
<evidence type="ECO:0000256" key="5">
    <source>
        <dbReference type="ARBA" id="ARBA00022729"/>
    </source>
</evidence>
<evidence type="ECO:0000256" key="6">
    <source>
        <dbReference type="ARBA" id="ARBA00022737"/>
    </source>
</evidence>
<dbReference type="FunFam" id="1.10.506.10:FF:000006">
    <property type="entry name" value="Plexin A1"/>
    <property type="match status" value="1"/>
</dbReference>
<dbReference type="InterPro" id="IPR014756">
    <property type="entry name" value="Ig_E-set"/>
</dbReference>
<dbReference type="Pfam" id="PF18020">
    <property type="entry name" value="TIG_2"/>
    <property type="match status" value="1"/>
</dbReference>
<keyword evidence="11" id="KW-0325">Glycoprotein</keyword>
<dbReference type="GO" id="GO:0007399">
    <property type="term" value="P:nervous system development"/>
    <property type="evidence" value="ECO:0007669"/>
    <property type="project" value="UniProtKB-ARBA"/>
</dbReference>
<dbReference type="FunFam" id="2.60.40.10:FF:000071">
    <property type="entry name" value="Plexin A2"/>
    <property type="match status" value="1"/>
</dbReference>
<dbReference type="FunFam" id="2.60.40.10:FF:000695">
    <property type="entry name" value="Plexin A2"/>
    <property type="match status" value="1"/>
</dbReference>
<reference evidence="17" key="1">
    <citation type="submission" date="2025-08" db="UniProtKB">
        <authorList>
            <consortium name="Ensembl"/>
        </authorList>
    </citation>
    <scope>IDENTIFICATION</scope>
</reference>
<dbReference type="Pfam" id="PF20170">
    <property type="entry name" value="Plexin_RBD"/>
    <property type="match status" value="1"/>
</dbReference>
<evidence type="ECO:0000313" key="18">
    <source>
        <dbReference type="Proteomes" id="UP000472262"/>
    </source>
</evidence>
<protein>
    <submittedName>
        <fullName evidence="17">Plexin A2</fullName>
    </submittedName>
</protein>
<dbReference type="Gene3D" id="3.30.1680.10">
    <property type="entry name" value="ligand-binding face of the semaphorins, domain 2"/>
    <property type="match status" value="2"/>
</dbReference>
<keyword evidence="3" id="KW-1003">Cell membrane</keyword>
<dbReference type="InterPro" id="IPR002165">
    <property type="entry name" value="Plexin_repeat"/>
</dbReference>
<keyword evidence="10" id="KW-0675">Receptor</keyword>
<dbReference type="Pfam" id="PF24479">
    <property type="entry name" value="PSI_PlexinA-B"/>
    <property type="match status" value="1"/>
</dbReference>
<dbReference type="GO" id="GO:0017154">
    <property type="term" value="F:semaphorin receptor activity"/>
    <property type="evidence" value="ECO:0007669"/>
    <property type="project" value="InterPro"/>
</dbReference>
<keyword evidence="5 14" id="KW-0732">Signal</keyword>
<evidence type="ECO:0000259" key="15">
    <source>
        <dbReference type="SMART" id="SM00423"/>
    </source>
</evidence>
<dbReference type="InterPro" id="IPR041019">
    <property type="entry name" value="TIG1_plexin"/>
</dbReference>
<comment type="subcellular location">
    <subcellularLocation>
        <location evidence="1">Cell membrane</location>
        <topology evidence="1">Single-pass type I membrane protein</topology>
    </subcellularLocation>
</comment>
<sequence>SPPLSLNAHCVFCWLNMLSLLFLLKPSFFVLQVTRVPIESCEQYGTCGECLSSGDPHCGWCLLVKVTDVPDLSAGITCSFGNLTEVEGRVDGNQILCTSPAAKDVPIIPTDQVVIILYSHSFHLFRCLSCVTSSFRCHWCKYRNLCTHDPSSCSFQEGRVNASEDCPQLVRSEEILIPAGEVKPITLKARNLPQPQSGQRGYECVLHIQGVSHRVTALRFNSSSVQCQNSSYLYEGMRISELPVDFSVVWNGNFIIDNPENIKVHLYKCGAQRDSCGVCLKAERKFQCGWCSMEGRCTLRQHCPMSNPYTSRWLHLASTNVKCTNPRITEVTPVAGPPEGGTRVTIRGVNLGLSFSDMVNNVQVAGIQCTPQENGYIIAEQIVCEMDAAPTDSKPGPVHLCVGECKPELQTRSSQLYSFVMPSVKGLSPSRGPESGGTKVTIMGENLGAGSSVKSDWFVSVCFVLRRTMTEIVCYSAPSLTGVGPVQISVSVDRAQVQDSLTFEYIDDPTVQRIEPEWSIASGHTPLVVTGTNLDVIQEPRIRIKYGGRESVNVCKVLNITTMSCLAPSLTAEYRPGLDSVKHADEFGFIFNNVQALLVYNNTNLMYYPNPYFEPLSTNGMLEQKPGSPIILKGKNLVPSASGGVKLNYTVLIGETPCSVTVSESQLLCEPPNLTGQYKIMVQVGGLHVSPGSVNILSDSLLTLPAIVSIAAGGGLLLIIVILVLIAYKRKSRENDLTLKRLQMQMDNLESRVALECKEAFAELQTDINELTSDLDRAGIPYLDYRTYAMRVLFPGIEDHPVLRELELCVEKALKLFAQLINNKVFLLTFIRTLEMQRSFSMRDRGNVASLIMTALQGRLEYATDVLKHLLSDLIDKNLESKNHPKLLLRRTESVAEKMLTNWFAFLLHKFLKECAGEPLFMLYCAIKQQMEKGPIDAITGEARYSLSEDKLIRQQIDYKTLILNCVNPENENSPEIPVKVLNCDTITQVKEKILDAVYKNMPYSQRPKAVDMDLEWRQGRLARVVLQDEDITTKIENDWKRLNTLMHYQVSDRCVVALVPKQTSSYNIPPTTSISRTSISRYDSTFRYTGSPDSLRSRAPMITPDLESGVKVWHLVKNHEHGDQKEGDRGSKMVSEIYLTRLLATKGTLQKFVDDLFETLFSTVHRGSALPLAIKYMFDFLDEQADKHSIHDTDVRHTWKSNCLPLRFWVNVIKNPQFVFDIHKSSITDACLSVVAQTFMDSCSTSEHRLGKDSPSNKLLYAKDIPNYKNWVERYYADISRLPAISDQDMNAYLAEQARLHSNEFNMLSALNEIYSYISKYSEEITAALEQDETAKKQRLAYKVEQLIAAMSLES</sequence>
<feature type="domain" description="PSI" evidence="15">
    <location>
        <begin position="123"/>
        <end position="167"/>
    </location>
</feature>
<dbReference type="InterPro" id="IPR016201">
    <property type="entry name" value="PSI"/>
</dbReference>
<dbReference type="SUPFAM" id="SSF48350">
    <property type="entry name" value="GTPase activation domain, GAP"/>
    <property type="match status" value="1"/>
</dbReference>
<dbReference type="SMART" id="SM00423">
    <property type="entry name" value="PSI"/>
    <property type="match status" value="3"/>
</dbReference>
<evidence type="ECO:0000313" key="17">
    <source>
        <dbReference type="Ensembl" id="ENSSGRP00000038038.1"/>
    </source>
</evidence>
<dbReference type="PANTHER" id="PTHR22625">
    <property type="entry name" value="PLEXIN"/>
    <property type="match status" value="1"/>
</dbReference>
<evidence type="ECO:0000256" key="11">
    <source>
        <dbReference type="ARBA" id="ARBA00023180"/>
    </source>
</evidence>
<dbReference type="Pfam" id="PF01437">
    <property type="entry name" value="PSI"/>
    <property type="match status" value="2"/>
</dbReference>
<name>A0A672MJZ5_SINGR</name>
<evidence type="ECO:0000259" key="16">
    <source>
        <dbReference type="SMART" id="SM00429"/>
    </source>
</evidence>
<evidence type="ECO:0000256" key="12">
    <source>
        <dbReference type="SAM" id="Coils"/>
    </source>
</evidence>
<feature type="transmembrane region" description="Helical" evidence="13">
    <location>
        <begin position="701"/>
        <end position="728"/>
    </location>
</feature>
<dbReference type="CDD" id="cd00603">
    <property type="entry name" value="IPT_PCSR"/>
    <property type="match status" value="1"/>
</dbReference>
<dbReference type="FunFam" id="3.10.20.90:FF:000018">
    <property type="entry name" value="Plexin A2"/>
    <property type="match status" value="1"/>
</dbReference>
<feature type="domain" description="IPT/TIG" evidence="16">
    <location>
        <begin position="421"/>
        <end position="506"/>
    </location>
</feature>
<keyword evidence="4 13" id="KW-0812">Transmembrane</keyword>
<dbReference type="FunFam" id="2.60.40.10:FF:000123">
    <property type="entry name" value="Plexin A1"/>
    <property type="match status" value="1"/>
</dbReference>
<dbReference type="SUPFAM" id="SSF81296">
    <property type="entry name" value="E set domains"/>
    <property type="match status" value="4"/>
</dbReference>
<evidence type="ECO:0000256" key="1">
    <source>
        <dbReference type="ARBA" id="ARBA00004251"/>
    </source>
</evidence>
<dbReference type="Ensembl" id="ENSSGRT00000040801.1">
    <property type="protein sequence ID" value="ENSSGRP00000038038.1"/>
    <property type="gene ID" value="ENSSGRG00000019275.1"/>
</dbReference>
<feature type="domain" description="PSI" evidence="15">
    <location>
        <begin position="268"/>
        <end position="324"/>
    </location>
</feature>
<dbReference type="GO" id="GO:0030334">
    <property type="term" value="P:regulation of cell migration"/>
    <property type="evidence" value="ECO:0007669"/>
    <property type="project" value="TreeGrafter"/>
</dbReference>
<dbReference type="Pfam" id="PF01833">
    <property type="entry name" value="TIG"/>
    <property type="match status" value="4"/>
</dbReference>
<keyword evidence="9" id="KW-1015">Disulfide bond</keyword>
<evidence type="ECO:0000256" key="7">
    <source>
        <dbReference type="ARBA" id="ARBA00022989"/>
    </source>
</evidence>
<feature type="domain" description="IPT/TIG" evidence="16">
    <location>
        <begin position="508"/>
        <end position="608"/>
    </location>
</feature>